<keyword evidence="3" id="KW-1185">Reference proteome</keyword>
<sequence>MEDFIKTITPYLIKTRRRIHQYPEVAWTEYITTATIAEELKSLSFSLSMGKEVLESSKRMGLPTYEEIANNERRAKERGISSHYLDKMKDAHTGLVAKFNTRKPGKHIVLRFDIDALPIDESVESGHIPADHGFSSARPGYMHACGHDGHAAIGIGVAHFIHAFQAELTGRYTLLFQPGEEGGRGAKPMVDKGLLDKADYFISGHIGIHSLKIGDIAATTNKFLASTKINAVYHGKSAHAGLEPNEGKNALLAAAAATLHLNGITRHADGQTRINIGKLEAGSGRNIVADYAKMEIETRGETTELNEDYMVPEAIRILKASAALYDVDPEIEVMGFAPSEECSPEWTNIVEKAARESFSIKKVIPVLPMGASEDATFMLQRVKKVGGSATYMIFGTPLAAGHHHPQFDFDEEVLSVAVEAIGRVILQLQK</sequence>
<feature type="domain" description="Peptidase M20 dimerisation" evidence="1">
    <location>
        <begin position="227"/>
        <end position="307"/>
    </location>
</feature>
<dbReference type="InterPro" id="IPR036264">
    <property type="entry name" value="Bact_exopeptidase_dim_dom"/>
</dbReference>
<dbReference type="PANTHER" id="PTHR30575">
    <property type="entry name" value="PEPTIDASE M20"/>
    <property type="match status" value="1"/>
</dbReference>
<evidence type="ECO:0000259" key="1">
    <source>
        <dbReference type="Pfam" id="PF07687"/>
    </source>
</evidence>
<evidence type="ECO:0000313" key="3">
    <source>
        <dbReference type="Proteomes" id="UP001238088"/>
    </source>
</evidence>
<proteinExistence type="predicted"/>
<dbReference type="EMBL" id="JAUSUB010000001">
    <property type="protein sequence ID" value="MDQ0268211.1"/>
    <property type="molecule type" value="Genomic_DNA"/>
</dbReference>
<protein>
    <submittedName>
        <fullName evidence="2">Aminobenzoyl-glutamate utilization protein A</fullName>
    </submittedName>
</protein>
<dbReference type="InterPro" id="IPR017439">
    <property type="entry name" value="Amidohydrolase"/>
</dbReference>
<reference evidence="2 3" key="1">
    <citation type="submission" date="2023-07" db="EMBL/GenBank/DDBJ databases">
        <title>Genomic Encyclopedia of Type Strains, Phase IV (KMG-IV): sequencing the most valuable type-strain genomes for metagenomic binning, comparative biology and taxonomic classification.</title>
        <authorList>
            <person name="Goeker M."/>
        </authorList>
    </citation>
    <scope>NUCLEOTIDE SEQUENCE [LARGE SCALE GENOMIC DNA]</scope>
    <source>
        <strain evidence="2 3">DSM 23494</strain>
    </source>
</reference>
<evidence type="ECO:0000313" key="2">
    <source>
        <dbReference type="EMBL" id="MDQ0268211.1"/>
    </source>
</evidence>
<dbReference type="Pfam" id="PF01546">
    <property type="entry name" value="Peptidase_M20"/>
    <property type="match status" value="1"/>
</dbReference>
<dbReference type="InterPro" id="IPR011650">
    <property type="entry name" value="Peptidase_M20_dimer"/>
</dbReference>
<gene>
    <name evidence="2" type="ORF">J2S17_000080</name>
</gene>
<name>A0ABU0AAD9_9BACI</name>
<dbReference type="InterPro" id="IPR002933">
    <property type="entry name" value="Peptidase_M20"/>
</dbReference>
<accession>A0ABU0AAD9</accession>
<organism evidence="2 3">
    <name type="scientific">Cytobacillus purgationiresistens</name>
    <dbReference type="NCBI Taxonomy" id="863449"/>
    <lineage>
        <taxon>Bacteria</taxon>
        <taxon>Bacillati</taxon>
        <taxon>Bacillota</taxon>
        <taxon>Bacilli</taxon>
        <taxon>Bacillales</taxon>
        <taxon>Bacillaceae</taxon>
        <taxon>Cytobacillus</taxon>
    </lineage>
</organism>
<dbReference type="SUPFAM" id="SSF53187">
    <property type="entry name" value="Zn-dependent exopeptidases"/>
    <property type="match status" value="1"/>
</dbReference>
<dbReference type="Gene3D" id="3.40.630.10">
    <property type="entry name" value="Zn peptidases"/>
    <property type="match status" value="2"/>
</dbReference>
<dbReference type="SUPFAM" id="SSF55031">
    <property type="entry name" value="Bacterial exopeptidase dimerisation domain"/>
    <property type="match status" value="1"/>
</dbReference>
<dbReference type="Proteomes" id="UP001238088">
    <property type="component" value="Unassembled WGS sequence"/>
</dbReference>
<comment type="caution">
    <text evidence="2">The sequence shown here is derived from an EMBL/GenBank/DDBJ whole genome shotgun (WGS) entry which is preliminary data.</text>
</comment>
<dbReference type="PIRSF" id="PIRSF005962">
    <property type="entry name" value="Pept_M20D_amidohydro"/>
    <property type="match status" value="1"/>
</dbReference>
<dbReference type="PANTHER" id="PTHR30575:SF3">
    <property type="entry name" value="PEPTIDASE M20 DIMERISATION DOMAIN-CONTAINING PROTEIN"/>
    <property type="match status" value="1"/>
</dbReference>
<dbReference type="Pfam" id="PF07687">
    <property type="entry name" value="M20_dimer"/>
    <property type="match status" value="1"/>
</dbReference>
<dbReference type="NCBIfam" id="TIGR01891">
    <property type="entry name" value="amidohydrolases"/>
    <property type="match status" value="1"/>
</dbReference>
<dbReference type="InterPro" id="IPR052030">
    <property type="entry name" value="Peptidase_M20/M20A_hydrolases"/>
</dbReference>